<dbReference type="EMBL" id="HBJA01057587">
    <property type="protein sequence ID" value="CAE0809241.1"/>
    <property type="molecule type" value="Transcribed_RNA"/>
</dbReference>
<proteinExistence type="predicted"/>
<dbReference type="AlphaFoldDB" id="A0A7S4CX48"/>
<organism evidence="1">
    <name type="scientific">Eutreptiella gymnastica</name>
    <dbReference type="NCBI Taxonomy" id="73025"/>
    <lineage>
        <taxon>Eukaryota</taxon>
        <taxon>Discoba</taxon>
        <taxon>Euglenozoa</taxon>
        <taxon>Euglenida</taxon>
        <taxon>Spirocuta</taxon>
        <taxon>Euglenophyceae</taxon>
        <taxon>Eutreptiales</taxon>
        <taxon>Eutreptiaceae</taxon>
        <taxon>Eutreptiella</taxon>
    </lineage>
</organism>
<gene>
    <name evidence="1" type="ORF">EGYM00163_LOCUS20372</name>
</gene>
<sequence>MAGLTCALIASGIVQKQGKDQRTDFQFDPVHRARERSARSVQVQTRCSVAIDLAHSESVEGSTADVVLENCCPPVSAFWWHADGLYTGLEKENNDTEVLHCEGVASYQAASFVV</sequence>
<evidence type="ECO:0000313" key="1">
    <source>
        <dbReference type="EMBL" id="CAE0809241.1"/>
    </source>
</evidence>
<name>A0A7S4CX48_9EUGL</name>
<reference evidence="1" key="1">
    <citation type="submission" date="2021-01" db="EMBL/GenBank/DDBJ databases">
        <authorList>
            <person name="Corre E."/>
            <person name="Pelletier E."/>
            <person name="Niang G."/>
            <person name="Scheremetjew M."/>
            <person name="Finn R."/>
            <person name="Kale V."/>
            <person name="Holt S."/>
            <person name="Cochrane G."/>
            <person name="Meng A."/>
            <person name="Brown T."/>
            <person name="Cohen L."/>
        </authorList>
    </citation>
    <scope>NUCLEOTIDE SEQUENCE</scope>
    <source>
        <strain evidence="1">CCMP1594</strain>
    </source>
</reference>
<protein>
    <submittedName>
        <fullName evidence="1">Uncharacterized protein</fullName>
    </submittedName>
</protein>
<accession>A0A7S4CX48</accession>